<sequence>MATGTVQSNGIELFYETRGPEDGIPLIFVMGLSAQLVFWPEGLLDALANRGYRVIAFDNRDAGKSTRIRAPFKYGPLQAMLRYMVGARVHAPYTLDDLVADTFGLMDALGIERAHLVGASMGGMVVQLAAATDPDRVLSVTSIMSSTNSPFLPPPKPTALKTLVAPRVEIETVDQYVAFGLDMMAKLGGTLDQGREELENMFRRSWERGLNPRGIRNQFLAILATGNLTQRLKKVRCPAQVIHGGADPLIRPAGGKASARALRGARLTIIDGMGHDLPPSAQPRIAELIAANCARAGAVERPPLADDGAGQAAGG</sequence>
<organism evidence="2 3">
    <name type="scientific">Alloalcanivorax marinus</name>
    <dbReference type="NCBI Taxonomy" id="1177169"/>
    <lineage>
        <taxon>Bacteria</taxon>
        <taxon>Pseudomonadati</taxon>
        <taxon>Pseudomonadota</taxon>
        <taxon>Gammaproteobacteria</taxon>
        <taxon>Oceanospirillales</taxon>
        <taxon>Alcanivoracaceae</taxon>
        <taxon>Alloalcanivorax</taxon>
    </lineage>
</organism>
<name>A0A9Q3UM91_9GAMM</name>
<evidence type="ECO:0000259" key="1">
    <source>
        <dbReference type="Pfam" id="PF00561"/>
    </source>
</evidence>
<gene>
    <name evidence="2" type="ORF">LL252_04390</name>
</gene>
<dbReference type="GO" id="GO:0004806">
    <property type="term" value="F:triacylglycerol lipase activity"/>
    <property type="evidence" value="ECO:0007669"/>
    <property type="project" value="TreeGrafter"/>
</dbReference>
<evidence type="ECO:0000313" key="2">
    <source>
        <dbReference type="EMBL" id="MCC4307804.1"/>
    </source>
</evidence>
<reference evidence="2" key="1">
    <citation type="submission" date="2021-10" db="EMBL/GenBank/DDBJ databases">
        <title>The diversity and Nitrogen Metabolism of Culturable Nitrate-Utilizing Bacteria Within the Oxygen Minimum Zone of the Changjiang (Yangtze River)Estuary.</title>
        <authorList>
            <person name="Zhang D."/>
            <person name="Zheng J."/>
            <person name="Liu S."/>
            <person name="He W."/>
        </authorList>
    </citation>
    <scope>NUCLEOTIDE SEQUENCE</scope>
    <source>
        <strain evidence="2">FXH-223</strain>
    </source>
</reference>
<dbReference type="Proteomes" id="UP001108027">
    <property type="component" value="Unassembled WGS sequence"/>
</dbReference>
<keyword evidence="2" id="KW-0378">Hydrolase</keyword>
<keyword evidence="3" id="KW-1185">Reference proteome</keyword>
<dbReference type="InterPro" id="IPR029058">
    <property type="entry name" value="AB_hydrolase_fold"/>
</dbReference>
<accession>A0A9Q3UM91</accession>
<dbReference type="InterPro" id="IPR050471">
    <property type="entry name" value="AB_hydrolase"/>
</dbReference>
<dbReference type="SUPFAM" id="SSF53474">
    <property type="entry name" value="alpha/beta-Hydrolases"/>
    <property type="match status" value="1"/>
</dbReference>
<proteinExistence type="predicted"/>
<dbReference type="InterPro" id="IPR000073">
    <property type="entry name" value="AB_hydrolase_1"/>
</dbReference>
<dbReference type="PANTHER" id="PTHR43433">
    <property type="entry name" value="HYDROLASE, ALPHA/BETA FOLD FAMILY PROTEIN"/>
    <property type="match status" value="1"/>
</dbReference>
<protein>
    <submittedName>
        <fullName evidence="2">Alpha/beta fold hydrolase</fullName>
    </submittedName>
</protein>
<dbReference type="Gene3D" id="3.40.50.1820">
    <property type="entry name" value="alpha/beta hydrolase"/>
    <property type="match status" value="1"/>
</dbReference>
<comment type="caution">
    <text evidence="2">The sequence shown here is derived from an EMBL/GenBank/DDBJ whole genome shotgun (WGS) entry which is preliminary data.</text>
</comment>
<dbReference type="PANTHER" id="PTHR43433:SF5">
    <property type="entry name" value="AB HYDROLASE-1 DOMAIN-CONTAINING PROTEIN"/>
    <property type="match status" value="1"/>
</dbReference>
<evidence type="ECO:0000313" key="3">
    <source>
        <dbReference type="Proteomes" id="UP001108027"/>
    </source>
</evidence>
<dbReference type="EMBL" id="JAJGNA010000003">
    <property type="protein sequence ID" value="MCC4307804.1"/>
    <property type="molecule type" value="Genomic_DNA"/>
</dbReference>
<dbReference type="RefSeq" id="WP_228233205.1">
    <property type="nucleotide sequence ID" value="NZ_ARXL01000025.1"/>
</dbReference>
<dbReference type="GO" id="GO:0046503">
    <property type="term" value="P:glycerolipid catabolic process"/>
    <property type="evidence" value="ECO:0007669"/>
    <property type="project" value="TreeGrafter"/>
</dbReference>
<feature type="domain" description="AB hydrolase-1" evidence="1">
    <location>
        <begin position="25"/>
        <end position="276"/>
    </location>
</feature>
<dbReference type="AlphaFoldDB" id="A0A9Q3UM91"/>
<dbReference type="Pfam" id="PF00561">
    <property type="entry name" value="Abhydrolase_1"/>
    <property type="match status" value="1"/>
</dbReference>